<sequence>MVATLLRLRFRVLGNQLARSPWQLVGFILGALYGALLLVGIVAGLVALGFADVRLAGVIIVGAGSLVTLGWALIPLVAFGVDTTLDPDRLVVFPLTTSRMMVALTLAAACGVPGIVTSVAALATIATWAHWPAALVAWLVSTPLAVLTAVVASRAVATVASGFGGGRRFREVAGILIFIPLILAGPLIAGLASGVSVNADTIAELVPLLGWTPLGAAWAVPADAAAGDLPAAAAKLLIALATLAALWLLWRASLARSLVRPRLTSAAAVRAGSIGWFGRVPTGTAGAVFARALTYWTRDPRYLRQLIAVPLVPVLLWFYARDGDPFAALAFSAPIIAFIIGIVVYADISYDGTAFGTEVATGARGRADRLGRILAAAAVAVPLVLLAAALPFAFAGDWTQFPSILGMALGILFTCYGVCAVTSAQLVVPVPGSGDNPFKRVPGTTFLQGVAFFGIWLVALALSSPAVIVGIIGYFTRNPTVSWIAFAIGIVGGTAVLVAGILIGGKMLDSTGPVLLARLKAMKNA</sequence>
<feature type="transmembrane region" description="Helical" evidence="1">
    <location>
        <begin position="326"/>
        <end position="346"/>
    </location>
</feature>
<feature type="transmembrane region" description="Helical" evidence="1">
    <location>
        <begin position="373"/>
        <end position="395"/>
    </location>
</feature>
<evidence type="ECO:0000313" key="2">
    <source>
        <dbReference type="EMBL" id="KJL45521.1"/>
    </source>
</evidence>
<dbReference type="EMBL" id="JYJA01000016">
    <property type="protein sequence ID" value="KJL45521.1"/>
    <property type="molecule type" value="Genomic_DNA"/>
</dbReference>
<evidence type="ECO:0008006" key="4">
    <source>
        <dbReference type="Google" id="ProtNLM"/>
    </source>
</evidence>
<dbReference type="OrthoDB" id="3261041at2"/>
<feature type="transmembrane region" description="Helical" evidence="1">
    <location>
        <begin position="135"/>
        <end position="160"/>
    </location>
</feature>
<feature type="transmembrane region" description="Helical" evidence="1">
    <location>
        <begin position="401"/>
        <end position="428"/>
    </location>
</feature>
<evidence type="ECO:0000256" key="1">
    <source>
        <dbReference type="SAM" id="Phobius"/>
    </source>
</evidence>
<keyword evidence="1" id="KW-0812">Transmembrane</keyword>
<feature type="transmembrane region" description="Helical" evidence="1">
    <location>
        <begin position="481"/>
        <end position="503"/>
    </location>
</feature>
<dbReference type="PATRIC" id="fig|69370.6.peg.184"/>
<feature type="transmembrane region" description="Helical" evidence="1">
    <location>
        <begin position="56"/>
        <end position="81"/>
    </location>
</feature>
<dbReference type="AlphaFoldDB" id="A0A0M2HKU8"/>
<protein>
    <recommendedName>
        <fullName evidence="4">ABC-2 type transport system permease protein</fullName>
    </recommendedName>
</protein>
<feature type="transmembrane region" description="Helical" evidence="1">
    <location>
        <begin position="232"/>
        <end position="250"/>
    </location>
</feature>
<name>A0A0M2HKU8_MICTR</name>
<keyword evidence="1" id="KW-0472">Membrane</keyword>
<feature type="transmembrane region" description="Helical" evidence="1">
    <location>
        <begin position="449"/>
        <end position="475"/>
    </location>
</feature>
<proteinExistence type="predicted"/>
<feature type="transmembrane region" description="Helical" evidence="1">
    <location>
        <begin position="172"/>
        <end position="192"/>
    </location>
</feature>
<evidence type="ECO:0000313" key="3">
    <source>
        <dbReference type="Proteomes" id="UP000034098"/>
    </source>
</evidence>
<dbReference type="Proteomes" id="UP000034098">
    <property type="component" value="Unassembled WGS sequence"/>
</dbReference>
<accession>A0A0M2HKU8</accession>
<organism evidence="2 3">
    <name type="scientific">Microbacterium trichothecenolyticum</name>
    <name type="common">Aureobacterium trichothecenolyticum</name>
    <dbReference type="NCBI Taxonomy" id="69370"/>
    <lineage>
        <taxon>Bacteria</taxon>
        <taxon>Bacillati</taxon>
        <taxon>Actinomycetota</taxon>
        <taxon>Actinomycetes</taxon>
        <taxon>Micrococcales</taxon>
        <taxon>Microbacteriaceae</taxon>
        <taxon>Microbacterium</taxon>
    </lineage>
</organism>
<keyword evidence="3" id="KW-1185">Reference proteome</keyword>
<gene>
    <name evidence="2" type="ORF">RS82_00175</name>
</gene>
<feature type="transmembrane region" description="Helical" evidence="1">
    <location>
        <begin position="102"/>
        <end position="129"/>
    </location>
</feature>
<feature type="transmembrane region" description="Helical" evidence="1">
    <location>
        <begin position="21"/>
        <end position="50"/>
    </location>
</feature>
<dbReference type="RefSeq" id="WP_045296253.1">
    <property type="nucleotide sequence ID" value="NZ_JYJA01000016.1"/>
</dbReference>
<comment type="caution">
    <text evidence="2">The sequence shown here is derived from an EMBL/GenBank/DDBJ whole genome shotgun (WGS) entry which is preliminary data.</text>
</comment>
<reference evidence="2 3" key="1">
    <citation type="submission" date="2015-02" db="EMBL/GenBank/DDBJ databases">
        <title>Draft genome sequences of ten Microbacterium spp. with emphasis on heavy metal contaminated environments.</title>
        <authorList>
            <person name="Corretto E."/>
        </authorList>
    </citation>
    <scope>NUCLEOTIDE SEQUENCE [LARGE SCALE GENOMIC DNA]</scope>
    <source>
        <strain evidence="2 3">DSM 8608</strain>
    </source>
</reference>
<keyword evidence="1" id="KW-1133">Transmembrane helix</keyword>
<feature type="transmembrane region" description="Helical" evidence="1">
    <location>
        <begin position="302"/>
        <end position="320"/>
    </location>
</feature>